<keyword evidence="3" id="KW-1185">Reference proteome</keyword>
<dbReference type="CDD" id="cd01659">
    <property type="entry name" value="TRX_superfamily"/>
    <property type="match status" value="1"/>
</dbReference>
<sequence length="187" mass="21375">MKKKELILLSLSLLLGGLLYAGACKILGFPILGNSRKLVYRYPVKTGHEGEKLPSFALLLSDSLTYINTSDSPFNKPTVFFYFSPDCPFCRREMTEIIKGMDRLKDVQFYLITPLSFRGMREFYHEFSVNRFPNIVVGLDYKFGFSHYFNTQNVPYIAVYPANRKLSAAFLGEVGIDQIIDLAELLK</sequence>
<dbReference type="RefSeq" id="WP_168741065.1">
    <property type="nucleotide sequence ID" value="NZ_JABAHZ010000006.1"/>
</dbReference>
<dbReference type="InterPro" id="IPR036249">
    <property type="entry name" value="Thioredoxin-like_sf"/>
</dbReference>
<evidence type="ECO:0000313" key="2">
    <source>
        <dbReference type="EMBL" id="NLR81425.1"/>
    </source>
</evidence>
<feature type="domain" description="Thioredoxin" evidence="1">
    <location>
        <begin position="47"/>
        <end position="181"/>
    </location>
</feature>
<proteinExistence type="predicted"/>
<dbReference type="Proteomes" id="UP000552864">
    <property type="component" value="Unassembled WGS sequence"/>
</dbReference>
<accession>A0A847SPT6</accession>
<reference evidence="2 3" key="1">
    <citation type="submission" date="2020-04" db="EMBL/GenBank/DDBJ databases">
        <authorList>
            <person name="Yin C."/>
        </authorList>
    </citation>
    <scope>NUCLEOTIDE SEQUENCE [LARGE SCALE GENOMIC DNA]</scope>
    <source>
        <strain evidence="2 3">Ak56</strain>
    </source>
</reference>
<dbReference type="EMBL" id="JABAHZ010000006">
    <property type="protein sequence ID" value="NLR81425.1"/>
    <property type="molecule type" value="Genomic_DNA"/>
</dbReference>
<dbReference type="Gene3D" id="3.40.30.10">
    <property type="entry name" value="Glutaredoxin"/>
    <property type="match status" value="1"/>
</dbReference>
<comment type="caution">
    <text evidence="2">The sequence shown here is derived from an EMBL/GenBank/DDBJ whole genome shotgun (WGS) entry which is preliminary data.</text>
</comment>
<organism evidence="2 3">
    <name type="scientific">Chitinophaga eiseniae</name>
    <dbReference type="NCBI Taxonomy" id="634771"/>
    <lineage>
        <taxon>Bacteria</taxon>
        <taxon>Pseudomonadati</taxon>
        <taxon>Bacteroidota</taxon>
        <taxon>Chitinophagia</taxon>
        <taxon>Chitinophagales</taxon>
        <taxon>Chitinophagaceae</taxon>
        <taxon>Chitinophaga</taxon>
    </lineage>
</organism>
<dbReference type="SUPFAM" id="SSF52833">
    <property type="entry name" value="Thioredoxin-like"/>
    <property type="match status" value="1"/>
</dbReference>
<name>A0A847SPT6_9BACT</name>
<dbReference type="InterPro" id="IPR013766">
    <property type="entry name" value="Thioredoxin_domain"/>
</dbReference>
<dbReference type="PROSITE" id="PS51352">
    <property type="entry name" value="THIOREDOXIN_2"/>
    <property type="match status" value="1"/>
</dbReference>
<dbReference type="AlphaFoldDB" id="A0A847SPT6"/>
<evidence type="ECO:0000259" key="1">
    <source>
        <dbReference type="PROSITE" id="PS51352"/>
    </source>
</evidence>
<protein>
    <recommendedName>
        <fullName evidence="1">Thioredoxin domain-containing protein</fullName>
    </recommendedName>
</protein>
<evidence type="ECO:0000313" key="3">
    <source>
        <dbReference type="Proteomes" id="UP000552864"/>
    </source>
</evidence>
<gene>
    <name evidence="2" type="ORF">HGH91_22555</name>
</gene>